<dbReference type="InterPro" id="IPR035445">
    <property type="entry name" value="GYF-like_dom_sf"/>
</dbReference>
<organism evidence="4">
    <name type="scientific">Hydatigena taeniaeformis</name>
    <name type="common">Feline tapeworm</name>
    <name type="synonym">Taenia taeniaeformis</name>
    <dbReference type="NCBI Taxonomy" id="6205"/>
    <lineage>
        <taxon>Eukaryota</taxon>
        <taxon>Metazoa</taxon>
        <taxon>Spiralia</taxon>
        <taxon>Lophotrochozoa</taxon>
        <taxon>Platyhelminthes</taxon>
        <taxon>Cestoda</taxon>
        <taxon>Eucestoda</taxon>
        <taxon>Cyclophyllidea</taxon>
        <taxon>Taeniidae</taxon>
        <taxon>Hydatigera</taxon>
    </lineage>
</organism>
<dbReference type="OrthoDB" id="48509at2759"/>
<evidence type="ECO:0000313" key="2">
    <source>
        <dbReference type="EMBL" id="VDM23329.1"/>
    </source>
</evidence>
<name>A0A0R3WSP5_HYDTA</name>
<gene>
    <name evidence="2" type="ORF">TTAC_LOCUS3770</name>
</gene>
<dbReference type="AlphaFoldDB" id="A0A0R3WSP5"/>
<proteinExistence type="predicted"/>
<protein>
    <submittedName>
        <fullName evidence="4">Ovule protein</fullName>
    </submittedName>
</protein>
<evidence type="ECO:0000313" key="3">
    <source>
        <dbReference type="Proteomes" id="UP000274429"/>
    </source>
</evidence>
<evidence type="ECO:0000256" key="1">
    <source>
        <dbReference type="SAM" id="MobiDB-lite"/>
    </source>
</evidence>
<keyword evidence="3" id="KW-1185">Reference proteome</keyword>
<reference evidence="4" key="1">
    <citation type="submission" date="2017-02" db="UniProtKB">
        <authorList>
            <consortium name="WormBaseParasite"/>
        </authorList>
    </citation>
    <scope>IDENTIFICATION</scope>
</reference>
<feature type="region of interest" description="Disordered" evidence="1">
    <location>
        <begin position="102"/>
        <end position="123"/>
    </location>
</feature>
<dbReference type="Proteomes" id="UP000274429">
    <property type="component" value="Unassembled WGS sequence"/>
</dbReference>
<dbReference type="WBParaSite" id="TTAC_0000378501-mRNA-1">
    <property type="protein sequence ID" value="TTAC_0000378501-mRNA-1"/>
    <property type="gene ID" value="TTAC_0000378501"/>
</dbReference>
<dbReference type="SUPFAM" id="SSF55277">
    <property type="entry name" value="GYF domain"/>
    <property type="match status" value="1"/>
</dbReference>
<evidence type="ECO:0000313" key="4">
    <source>
        <dbReference type="WBParaSite" id="TTAC_0000378501-mRNA-1"/>
    </source>
</evidence>
<accession>A0A0R3WSP5</accession>
<sequence length="161" mass="17216">MAAWFSAGYFPIQIEVRRECDKVFSRITDYIAMLGRFPFVGSSDLPPIQENRAPILTPAASAVVAPPSSIAGMVSQPPPLLPHQMNLLQTPLFQPSTAMPSTAAAASMPQPPQMPAAVTGGGPPPIDPNQVSLLYSCFSFSSPSSKFNWSFSGITTSFPTW</sequence>
<dbReference type="EMBL" id="UYWX01003020">
    <property type="protein sequence ID" value="VDM23329.1"/>
    <property type="molecule type" value="Genomic_DNA"/>
</dbReference>
<dbReference type="STRING" id="6205.A0A0R3WSP5"/>
<reference evidence="2 3" key="2">
    <citation type="submission" date="2018-11" db="EMBL/GenBank/DDBJ databases">
        <authorList>
            <consortium name="Pathogen Informatics"/>
        </authorList>
    </citation>
    <scope>NUCLEOTIDE SEQUENCE [LARGE SCALE GENOMIC DNA]</scope>
</reference>